<comment type="similarity">
    <text evidence="1">Belongs to the myo-inositol 1-phosphate synthase family.</text>
</comment>
<dbReference type="PIRSF" id="PIRSF015578">
    <property type="entry name" value="Myoinos-ppht_syn"/>
    <property type="match status" value="1"/>
</dbReference>
<dbReference type="Pfam" id="PF01658">
    <property type="entry name" value="Inos-1-P_synth"/>
    <property type="match status" value="1"/>
</dbReference>
<dbReference type="RefSeq" id="WP_194539242.1">
    <property type="nucleotide sequence ID" value="NZ_JACEFB010000013.1"/>
</dbReference>
<evidence type="ECO:0000259" key="2">
    <source>
        <dbReference type="Pfam" id="PF01658"/>
    </source>
</evidence>
<protein>
    <submittedName>
        <fullName evidence="3">Inositol-3-phosphate synthase</fullName>
    </submittedName>
</protein>
<evidence type="ECO:0000256" key="1">
    <source>
        <dbReference type="ARBA" id="ARBA00010813"/>
    </source>
</evidence>
<evidence type="ECO:0000313" key="3">
    <source>
        <dbReference type="EMBL" id="MBA2227383.1"/>
    </source>
</evidence>
<dbReference type="InterPro" id="IPR036291">
    <property type="entry name" value="NAD(P)-bd_dom_sf"/>
</dbReference>
<sequence>MAQRRIGLWLIGACGSVAGATCLGLSAWARGLIPTTGLVTALEAFAPLDLDGPSSFVVGGHEVRQADLLTPVWELHQRSRVFDRAVIEACRSDLEQWSRHLRRGILYRPNAALQALRDRPDVLLARHPQEAITAVQDDLRRFQDQEQLDQLLVVNAASTEPPAAWEVRQLSLTALQEALERKAELPLPASTLYAYAALEGGWPYVNLTPSLGASLPALEELARQRRVPHAGQDLKTGETLLKSVLAPLFARRHLRVLSWVGHNILGNRDGWVLNDPENKASKVKSKDALLSSLLGYKPQSLVSIEYVESLDDWKTAWDHIHFEGFFGTKMTLQFTWQGCDSLLAAPLVLDLVRLVALAQRRGEYGALPYLASFFKSPLATSLHDFAQQFALLEQWAAQQHPNPPAAAASSAAQS</sequence>
<organism evidence="3 4">
    <name type="scientific">Thermogemmata fonticola</name>
    <dbReference type="NCBI Taxonomy" id="2755323"/>
    <lineage>
        <taxon>Bacteria</taxon>
        <taxon>Pseudomonadati</taxon>
        <taxon>Planctomycetota</taxon>
        <taxon>Planctomycetia</taxon>
        <taxon>Gemmatales</taxon>
        <taxon>Gemmataceae</taxon>
        <taxon>Thermogemmata</taxon>
    </lineage>
</organism>
<dbReference type="GO" id="GO:0006021">
    <property type="term" value="P:inositol biosynthetic process"/>
    <property type="evidence" value="ECO:0007669"/>
    <property type="project" value="InterPro"/>
</dbReference>
<dbReference type="SUPFAM" id="SSF55347">
    <property type="entry name" value="Glyceraldehyde-3-phosphate dehydrogenase-like, C-terminal domain"/>
    <property type="match status" value="1"/>
</dbReference>
<gene>
    <name evidence="3" type="ORF">H0921_14585</name>
</gene>
<accession>A0A7V8VG25</accession>
<dbReference type="Pfam" id="PF07994">
    <property type="entry name" value="NAD_binding_5"/>
    <property type="match status" value="1"/>
</dbReference>
<feature type="domain" description="Myo-inositol-1-phosphate synthase GAPDH-like" evidence="2">
    <location>
        <begin position="237"/>
        <end position="341"/>
    </location>
</feature>
<dbReference type="InterPro" id="IPR013021">
    <property type="entry name" value="Myo-inos-1-P_Synthase_GAPDH"/>
</dbReference>
<dbReference type="Gene3D" id="3.40.50.720">
    <property type="entry name" value="NAD(P)-binding Rossmann-like Domain"/>
    <property type="match status" value="1"/>
</dbReference>
<dbReference type="AlphaFoldDB" id="A0A7V8VG25"/>
<dbReference type="Gene3D" id="3.30.360.10">
    <property type="entry name" value="Dihydrodipicolinate Reductase, domain 2"/>
    <property type="match status" value="1"/>
</dbReference>
<comment type="caution">
    <text evidence="3">The sequence shown here is derived from an EMBL/GenBank/DDBJ whole genome shotgun (WGS) entry which is preliminary data.</text>
</comment>
<dbReference type="InterPro" id="IPR002587">
    <property type="entry name" value="Myo-inos-1-P_Synthase"/>
</dbReference>
<dbReference type="GO" id="GO:0008654">
    <property type="term" value="P:phospholipid biosynthetic process"/>
    <property type="evidence" value="ECO:0007669"/>
    <property type="project" value="InterPro"/>
</dbReference>
<dbReference type="SUPFAM" id="SSF51735">
    <property type="entry name" value="NAD(P)-binding Rossmann-fold domains"/>
    <property type="match status" value="1"/>
</dbReference>
<evidence type="ECO:0000313" key="4">
    <source>
        <dbReference type="Proteomes" id="UP000542342"/>
    </source>
</evidence>
<dbReference type="GO" id="GO:0004512">
    <property type="term" value="F:inositol-3-phosphate synthase activity"/>
    <property type="evidence" value="ECO:0007669"/>
    <property type="project" value="InterPro"/>
</dbReference>
<dbReference type="PANTHER" id="PTHR11510">
    <property type="entry name" value="MYO-INOSITOL-1 PHOSPHATE SYNTHASE"/>
    <property type="match status" value="1"/>
</dbReference>
<dbReference type="Proteomes" id="UP000542342">
    <property type="component" value="Unassembled WGS sequence"/>
</dbReference>
<keyword evidence="4" id="KW-1185">Reference proteome</keyword>
<dbReference type="EMBL" id="JACEFB010000013">
    <property type="protein sequence ID" value="MBA2227383.1"/>
    <property type="molecule type" value="Genomic_DNA"/>
</dbReference>
<name>A0A7V8VG25_9BACT</name>
<proteinExistence type="inferred from homology"/>
<reference evidence="3 4" key="1">
    <citation type="submission" date="2020-07" db="EMBL/GenBank/DDBJ databases">
        <title>Thermogemmata thermophila gen. nov., sp. nov., a novel moderate thermophilic planctomycete from a Kamchatka hot spring.</title>
        <authorList>
            <person name="Elcheninov A.G."/>
            <person name="Podosokorskaya O.A."/>
            <person name="Kovaleva O.L."/>
            <person name="Novikov A."/>
            <person name="Bonch-Osmolovskaya E.A."/>
            <person name="Toshchakov S.V."/>
            <person name="Kublanov I.V."/>
        </authorList>
    </citation>
    <scope>NUCLEOTIDE SEQUENCE [LARGE SCALE GENOMIC DNA]</scope>
    <source>
        <strain evidence="3 4">2918</strain>
    </source>
</reference>